<feature type="compositionally biased region" description="Basic residues" evidence="1">
    <location>
        <begin position="346"/>
        <end position="356"/>
    </location>
</feature>
<feature type="region of interest" description="Disordered" evidence="1">
    <location>
        <begin position="1"/>
        <end position="107"/>
    </location>
</feature>
<evidence type="ECO:0000256" key="1">
    <source>
        <dbReference type="SAM" id="MobiDB-lite"/>
    </source>
</evidence>
<feature type="compositionally biased region" description="Low complexity" evidence="1">
    <location>
        <begin position="628"/>
        <end position="642"/>
    </location>
</feature>
<dbReference type="Proteomes" id="UP000572268">
    <property type="component" value="Unassembled WGS sequence"/>
</dbReference>
<feature type="compositionally biased region" description="Low complexity" evidence="1">
    <location>
        <begin position="537"/>
        <end position="549"/>
    </location>
</feature>
<evidence type="ECO:0000259" key="2">
    <source>
        <dbReference type="PROSITE" id="PS00028"/>
    </source>
</evidence>
<dbReference type="EMBL" id="JABANN010000013">
    <property type="protein sequence ID" value="KAF4675534.1"/>
    <property type="molecule type" value="Genomic_DNA"/>
</dbReference>
<feature type="compositionally biased region" description="Basic residues" evidence="1">
    <location>
        <begin position="369"/>
        <end position="379"/>
    </location>
</feature>
<gene>
    <name evidence="3" type="ORF">FOL46_001063</name>
</gene>
<reference evidence="3 4" key="1">
    <citation type="submission" date="2020-04" db="EMBL/GenBank/DDBJ databases">
        <title>Perkinsus olseni comparative genomics.</title>
        <authorList>
            <person name="Bogema D.R."/>
        </authorList>
    </citation>
    <scope>NUCLEOTIDE SEQUENCE [LARGE SCALE GENOMIC DNA]</scope>
    <source>
        <strain evidence="3">ATCC PRA-31</strain>
    </source>
</reference>
<comment type="caution">
    <text evidence="3">The sequence shown here is derived from an EMBL/GenBank/DDBJ whole genome shotgun (WGS) entry which is preliminary data.</text>
</comment>
<dbReference type="AlphaFoldDB" id="A0A7J6MVJ2"/>
<protein>
    <recommendedName>
        <fullName evidence="2">C2H2-type domain-containing protein</fullName>
    </recommendedName>
</protein>
<name>A0A7J6MVJ2_PEROL</name>
<sequence>MVAADRDRESDSEVEIITPPVRKRRRRNPAVVIDLVADCDAKDEDEKPELPVVHDWRGRRDRGLNLRGDHDRDPNGGEGGGAAEHRAMAHAESESSDSESSEDMHSDWGAVDLPADEVVPDEHEGLRRFRCHVRGCLKVFDSRHQRDQHVGLLHKESQEAFEIRSRVFAREKDRDGETVMVAGVPCPRPLLRYYCPGFSRSGGTIRKRLHPALEQALADGVTRNRSAGWSFVRICAAFITALRVEQEVRGVPLRGMEQLVEAVYKAGALRLEEGHENRHTSRKLLRGMFDRPPHFDKVDPTEGRAMCFVLLMSPRGVSDVVEVKSSSSEESLTFTEDVYESTPAARRLRGGRRKRQPTVDLTADESAAKKKRKPARRGKSSVEGERDKTSSTTGREDAAGEGGARLTATAIGGYNRFAANCIGSRGKGQRRRKQESSFGGHNEDKVLGRRYRDEEESPPKAERTPLGRVKQQRGPQRLELLSSEGSRRNGGGCQAAVSMVSPLLPVPPPPPRPEQWPHHFKLSPLKKELAGDFDGRSSVSTTAATVSSVGLRTRVNRRRGDDLSQPQPLKVNATIKGENDESNDGACGQPERSAGRSRQRQARNRGQVVQPESSAGQAGEGRREKASGPRGRSPSRSAAGAAFCEEPRTCSASGGAARERTSCRNTAEDIPRQRTRRRSDDGAAAKASGDKWAEPKDKRRKVRRRKERGASKPQETKDEIDSDWEWKGPQSSSSSGVVYLRNGEPIEVERLCPVRGCHETVPASELDSHILARHQGSSHAAEVRRRFENERAFKERRQKPAEERPKFAGVRCPTPLVGLLLAQGSTSWVPVNYRPHPEIEKALAEGGFQQHPQQGWTLARICASLIYSCRIERIGKMRERCLEELLSRTYQPIMEKLPRAYRNGDLEPIWEAMCVAYRRRTLTMDERATVLLLWRYSKTLLQ</sequence>
<feature type="compositionally biased region" description="Basic and acidic residues" evidence="1">
    <location>
        <begin position="708"/>
        <end position="719"/>
    </location>
</feature>
<feature type="region of interest" description="Disordered" evidence="1">
    <location>
        <begin position="531"/>
        <end position="737"/>
    </location>
</feature>
<dbReference type="InterPro" id="IPR013087">
    <property type="entry name" value="Znf_C2H2_type"/>
</dbReference>
<evidence type="ECO:0000313" key="3">
    <source>
        <dbReference type="EMBL" id="KAF4675534.1"/>
    </source>
</evidence>
<feature type="compositionally biased region" description="Basic residues" evidence="1">
    <location>
        <begin position="698"/>
        <end position="707"/>
    </location>
</feature>
<feature type="domain" description="C2H2-type" evidence="2">
    <location>
        <begin position="131"/>
        <end position="154"/>
    </location>
</feature>
<feature type="region of interest" description="Disordered" evidence="1">
    <location>
        <begin position="343"/>
        <end position="403"/>
    </location>
</feature>
<feature type="compositionally biased region" description="Basic and acidic residues" evidence="1">
    <location>
        <begin position="83"/>
        <end position="93"/>
    </location>
</feature>
<dbReference type="PROSITE" id="PS00028">
    <property type="entry name" value="ZINC_FINGER_C2H2_1"/>
    <property type="match status" value="1"/>
</dbReference>
<organism evidence="3 4">
    <name type="scientific">Perkinsus olseni</name>
    <name type="common">Perkinsus atlanticus</name>
    <dbReference type="NCBI Taxonomy" id="32597"/>
    <lineage>
        <taxon>Eukaryota</taxon>
        <taxon>Sar</taxon>
        <taxon>Alveolata</taxon>
        <taxon>Perkinsozoa</taxon>
        <taxon>Perkinsea</taxon>
        <taxon>Perkinsida</taxon>
        <taxon>Perkinsidae</taxon>
        <taxon>Perkinsus</taxon>
    </lineage>
</organism>
<evidence type="ECO:0000313" key="4">
    <source>
        <dbReference type="Proteomes" id="UP000572268"/>
    </source>
</evidence>
<proteinExistence type="predicted"/>
<feature type="compositionally biased region" description="Basic and acidic residues" evidence="1">
    <location>
        <begin position="441"/>
        <end position="465"/>
    </location>
</feature>
<accession>A0A7J6MVJ2</accession>
<feature type="compositionally biased region" description="Basic and acidic residues" evidence="1">
    <location>
        <begin position="44"/>
        <end position="75"/>
    </location>
</feature>
<feature type="compositionally biased region" description="Basic and acidic residues" evidence="1">
    <location>
        <begin position="657"/>
        <end position="697"/>
    </location>
</feature>
<feature type="region of interest" description="Disordered" evidence="1">
    <location>
        <begin position="424"/>
        <end position="476"/>
    </location>
</feature>
<feature type="compositionally biased region" description="Basic and acidic residues" evidence="1">
    <location>
        <begin position="1"/>
        <end position="11"/>
    </location>
</feature>
<feature type="compositionally biased region" description="Basic and acidic residues" evidence="1">
    <location>
        <begin position="380"/>
        <end position="398"/>
    </location>
</feature>